<reference evidence="1" key="1">
    <citation type="journal article" date="2023" name="Genome Biol. Evol.">
        <title>Long-read-based Genome Assembly of Drosophila gunungcola Reveals Fewer Chemosensory Genes in Flower-breeding Species.</title>
        <authorList>
            <person name="Negi A."/>
            <person name="Liao B.Y."/>
            <person name="Yeh S.D."/>
        </authorList>
    </citation>
    <scope>NUCLEOTIDE SEQUENCE</scope>
    <source>
        <strain evidence="1">Sukarami</strain>
    </source>
</reference>
<name>A0A9Q0BTX6_9MUSC</name>
<feature type="non-terminal residue" evidence="1">
    <location>
        <position position="1"/>
    </location>
</feature>
<organism evidence="1 2">
    <name type="scientific">Drosophila gunungcola</name>
    <name type="common">fruit fly</name>
    <dbReference type="NCBI Taxonomy" id="103775"/>
    <lineage>
        <taxon>Eukaryota</taxon>
        <taxon>Metazoa</taxon>
        <taxon>Ecdysozoa</taxon>
        <taxon>Arthropoda</taxon>
        <taxon>Hexapoda</taxon>
        <taxon>Insecta</taxon>
        <taxon>Pterygota</taxon>
        <taxon>Neoptera</taxon>
        <taxon>Endopterygota</taxon>
        <taxon>Diptera</taxon>
        <taxon>Brachycera</taxon>
        <taxon>Muscomorpha</taxon>
        <taxon>Ephydroidea</taxon>
        <taxon>Drosophilidae</taxon>
        <taxon>Drosophila</taxon>
        <taxon>Sophophora</taxon>
    </lineage>
</organism>
<accession>A0A9Q0BTX6</accession>
<keyword evidence="2" id="KW-1185">Reference proteome</keyword>
<evidence type="ECO:0000313" key="2">
    <source>
        <dbReference type="Proteomes" id="UP001059596"/>
    </source>
</evidence>
<evidence type="ECO:0000313" key="1">
    <source>
        <dbReference type="EMBL" id="KAI8043790.1"/>
    </source>
</evidence>
<gene>
    <name evidence="1" type="ORF">M5D96_005128</name>
</gene>
<comment type="caution">
    <text evidence="1">The sequence shown here is derived from an EMBL/GenBank/DDBJ whole genome shotgun (WGS) entry which is preliminary data.</text>
</comment>
<dbReference type="Proteomes" id="UP001059596">
    <property type="component" value="Unassembled WGS sequence"/>
</dbReference>
<dbReference type="EMBL" id="JAMKOV010000002">
    <property type="protein sequence ID" value="KAI8043790.1"/>
    <property type="molecule type" value="Genomic_DNA"/>
</dbReference>
<dbReference type="AlphaFoldDB" id="A0A9Q0BTX6"/>
<proteinExistence type="predicted"/>
<sequence>GFSRLKFERALNARTAATGVFCCECESVNRPGGISTDIYIYWMYFAQKSPIF</sequence>
<protein>
    <submittedName>
        <fullName evidence="1">Uncharacterized protein</fullName>
    </submittedName>
</protein>